<name>A0ACB9FB21_CICIN</name>
<dbReference type="EMBL" id="CM042011">
    <property type="protein sequence ID" value="KAI3768332.1"/>
    <property type="molecule type" value="Genomic_DNA"/>
</dbReference>
<dbReference type="Proteomes" id="UP001055811">
    <property type="component" value="Linkage Group LG03"/>
</dbReference>
<evidence type="ECO:0000313" key="1">
    <source>
        <dbReference type="EMBL" id="KAI3768332.1"/>
    </source>
</evidence>
<accession>A0ACB9FB21</accession>
<proteinExistence type="predicted"/>
<comment type="caution">
    <text evidence="1">The sequence shown here is derived from an EMBL/GenBank/DDBJ whole genome shotgun (WGS) entry which is preliminary data.</text>
</comment>
<protein>
    <submittedName>
        <fullName evidence="1">Uncharacterized protein</fullName>
    </submittedName>
</protein>
<reference evidence="1 2" key="2">
    <citation type="journal article" date="2022" name="Mol. Ecol. Resour.">
        <title>The genomes of chicory, endive, great burdock and yacon provide insights into Asteraceae paleo-polyploidization history and plant inulin production.</title>
        <authorList>
            <person name="Fan W."/>
            <person name="Wang S."/>
            <person name="Wang H."/>
            <person name="Wang A."/>
            <person name="Jiang F."/>
            <person name="Liu H."/>
            <person name="Zhao H."/>
            <person name="Xu D."/>
            <person name="Zhang Y."/>
        </authorList>
    </citation>
    <scope>NUCLEOTIDE SEQUENCE [LARGE SCALE GENOMIC DNA]</scope>
    <source>
        <strain evidence="2">cv. Punajuju</strain>
        <tissue evidence="1">Leaves</tissue>
    </source>
</reference>
<gene>
    <name evidence="1" type="ORF">L2E82_18918</name>
</gene>
<organism evidence="1 2">
    <name type="scientific">Cichorium intybus</name>
    <name type="common">Chicory</name>
    <dbReference type="NCBI Taxonomy" id="13427"/>
    <lineage>
        <taxon>Eukaryota</taxon>
        <taxon>Viridiplantae</taxon>
        <taxon>Streptophyta</taxon>
        <taxon>Embryophyta</taxon>
        <taxon>Tracheophyta</taxon>
        <taxon>Spermatophyta</taxon>
        <taxon>Magnoliopsida</taxon>
        <taxon>eudicotyledons</taxon>
        <taxon>Gunneridae</taxon>
        <taxon>Pentapetalae</taxon>
        <taxon>asterids</taxon>
        <taxon>campanulids</taxon>
        <taxon>Asterales</taxon>
        <taxon>Asteraceae</taxon>
        <taxon>Cichorioideae</taxon>
        <taxon>Cichorieae</taxon>
        <taxon>Cichoriinae</taxon>
        <taxon>Cichorium</taxon>
    </lineage>
</organism>
<evidence type="ECO:0000313" key="2">
    <source>
        <dbReference type="Proteomes" id="UP001055811"/>
    </source>
</evidence>
<reference evidence="2" key="1">
    <citation type="journal article" date="2022" name="Mol. Ecol. Resour.">
        <title>The genomes of chicory, endive, great burdock and yacon provide insights into Asteraceae palaeo-polyploidization history and plant inulin production.</title>
        <authorList>
            <person name="Fan W."/>
            <person name="Wang S."/>
            <person name="Wang H."/>
            <person name="Wang A."/>
            <person name="Jiang F."/>
            <person name="Liu H."/>
            <person name="Zhao H."/>
            <person name="Xu D."/>
            <person name="Zhang Y."/>
        </authorList>
    </citation>
    <scope>NUCLEOTIDE SEQUENCE [LARGE SCALE GENOMIC DNA]</scope>
    <source>
        <strain evidence="2">cv. Punajuju</strain>
    </source>
</reference>
<sequence>MVLTVIRLPAKSVHLIGNQKKDVASAILVSSCPSSLYMIGYSGDIPEFPKWLPEDGKDFLFKCLKTGVKERWTFKELLNHPFVKFKS</sequence>
<keyword evidence="2" id="KW-1185">Reference proteome</keyword>